<name>A0A8A3PBT8_9HELO</name>
<evidence type="ECO:0000313" key="3">
    <source>
        <dbReference type="Proteomes" id="UP000672032"/>
    </source>
</evidence>
<keyword evidence="3" id="KW-1185">Reference proteome</keyword>
<feature type="compositionally biased region" description="Basic and acidic residues" evidence="1">
    <location>
        <begin position="335"/>
        <end position="353"/>
    </location>
</feature>
<feature type="compositionally biased region" description="Acidic residues" evidence="1">
    <location>
        <begin position="310"/>
        <end position="334"/>
    </location>
</feature>
<feature type="compositionally biased region" description="Polar residues" evidence="1">
    <location>
        <begin position="237"/>
        <end position="255"/>
    </location>
</feature>
<dbReference type="OrthoDB" id="3551419at2759"/>
<sequence>MFVSLQFPKVNNMEAAFAWDLETHYGHSKISKPSHKVQLQLAGPYRSLQQHFSSLAHQNLARPLSPLPQNHHFPLENLLHPTSDVDFDGWTDYAAYCNAEAGMELANIPSNEKNASFHTAYHTPQSSGPLIQAGLLPVFIILSCYLTRVDRQVTEDSLHTSNAQFLHGSQLETQDSNAISAVPTKHLTDDQVLEKAPFPTITPVLLEPHSPQTFPQVTNQYQLPTHPRLDVYEINAGQSSLQPTPDATRYQQQRAENSREVVLKVTIHRFTITPAEPLRPASLMVKLKLPTRNLAEILAHSYATGSPQTEDTEGDGEDDGEENYSKDDDEYIDSENEKTARKNKKNEKTPRRH</sequence>
<gene>
    <name evidence="2" type="ORF">DSL72_002139</name>
</gene>
<feature type="region of interest" description="Disordered" evidence="1">
    <location>
        <begin position="237"/>
        <end position="257"/>
    </location>
</feature>
<proteinExistence type="predicted"/>
<dbReference type="AlphaFoldDB" id="A0A8A3PBT8"/>
<organism evidence="2 3">
    <name type="scientific">Monilinia vaccinii-corymbosi</name>
    <dbReference type="NCBI Taxonomy" id="61207"/>
    <lineage>
        <taxon>Eukaryota</taxon>
        <taxon>Fungi</taxon>
        <taxon>Dikarya</taxon>
        <taxon>Ascomycota</taxon>
        <taxon>Pezizomycotina</taxon>
        <taxon>Leotiomycetes</taxon>
        <taxon>Helotiales</taxon>
        <taxon>Sclerotiniaceae</taxon>
        <taxon>Monilinia</taxon>
    </lineage>
</organism>
<evidence type="ECO:0000256" key="1">
    <source>
        <dbReference type="SAM" id="MobiDB-lite"/>
    </source>
</evidence>
<feature type="region of interest" description="Disordered" evidence="1">
    <location>
        <begin position="300"/>
        <end position="353"/>
    </location>
</feature>
<dbReference type="EMBL" id="CP063407">
    <property type="protein sequence ID" value="QSZ32561.1"/>
    <property type="molecule type" value="Genomic_DNA"/>
</dbReference>
<evidence type="ECO:0000313" key="2">
    <source>
        <dbReference type="EMBL" id="QSZ32561.1"/>
    </source>
</evidence>
<reference evidence="2" key="1">
    <citation type="submission" date="2020-10" db="EMBL/GenBank/DDBJ databases">
        <title>Genome Sequence of Monilinia vaccinii-corymbosi Sheds Light on Mummy Berry Disease Infection of Blueberry and Mating Type.</title>
        <authorList>
            <person name="Yow A.G."/>
            <person name="Zhang Y."/>
            <person name="Bansal K."/>
            <person name="Eacker S.M."/>
            <person name="Sullivan S."/>
            <person name="Liachko I."/>
            <person name="Cubeta M.A."/>
            <person name="Rollins J.A."/>
            <person name="Ashrafi H."/>
        </authorList>
    </citation>
    <scope>NUCLEOTIDE SEQUENCE</scope>
    <source>
        <strain evidence="2">RL-1</strain>
    </source>
</reference>
<dbReference type="Proteomes" id="UP000672032">
    <property type="component" value="Chromosome 3"/>
</dbReference>
<protein>
    <submittedName>
        <fullName evidence="2">Uncharacterized protein</fullName>
    </submittedName>
</protein>
<accession>A0A8A3PBT8</accession>